<reference evidence="2" key="1">
    <citation type="submission" date="2018-02" db="EMBL/GenBank/DDBJ databases">
        <authorList>
            <person name="Hausmann B."/>
        </authorList>
    </citation>
    <scope>NUCLEOTIDE SEQUENCE [LARGE SCALE GENOMIC DNA]</scope>
    <source>
        <strain evidence="2">Peat soil MAG SbF1</strain>
    </source>
</reference>
<proteinExistence type="predicted"/>
<name>A0A2U3KIA5_9FIRM</name>
<evidence type="ECO:0000313" key="1">
    <source>
        <dbReference type="EMBL" id="SPF39280.1"/>
    </source>
</evidence>
<protein>
    <submittedName>
        <fullName evidence="1">Uncharacterized protein</fullName>
    </submittedName>
</protein>
<accession>A0A2U3KIA5</accession>
<dbReference type="Proteomes" id="UP000238916">
    <property type="component" value="Unassembled WGS sequence"/>
</dbReference>
<organism evidence="1 2">
    <name type="scientific">Candidatus Desulfosporosinus infrequens</name>
    <dbReference type="NCBI Taxonomy" id="2043169"/>
    <lineage>
        <taxon>Bacteria</taxon>
        <taxon>Bacillati</taxon>
        <taxon>Bacillota</taxon>
        <taxon>Clostridia</taxon>
        <taxon>Eubacteriales</taxon>
        <taxon>Desulfitobacteriaceae</taxon>
        <taxon>Desulfosporosinus</taxon>
    </lineage>
</organism>
<gene>
    <name evidence="1" type="ORF">SBF1_2050011</name>
</gene>
<dbReference type="EMBL" id="OMOF01000119">
    <property type="protein sequence ID" value="SPF39280.1"/>
    <property type="molecule type" value="Genomic_DNA"/>
</dbReference>
<dbReference type="AlphaFoldDB" id="A0A2U3KIA5"/>
<evidence type="ECO:0000313" key="2">
    <source>
        <dbReference type="Proteomes" id="UP000238916"/>
    </source>
</evidence>
<sequence>MKLPAGSFATVLRAKRGVQTLKEVIKSKRRYGSVLLL</sequence>